<evidence type="ECO:0000259" key="11">
    <source>
        <dbReference type="Pfam" id="PF00266"/>
    </source>
</evidence>
<comment type="catalytic activity">
    <reaction evidence="10">
        <text>(sulfur carrier)-H + L-cysteine = (sulfur carrier)-SH + L-alanine</text>
        <dbReference type="Rhea" id="RHEA:43892"/>
        <dbReference type="Rhea" id="RHEA-COMP:14737"/>
        <dbReference type="Rhea" id="RHEA-COMP:14739"/>
        <dbReference type="ChEBI" id="CHEBI:29917"/>
        <dbReference type="ChEBI" id="CHEBI:35235"/>
        <dbReference type="ChEBI" id="CHEBI:57972"/>
        <dbReference type="ChEBI" id="CHEBI:64428"/>
        <dbReference type="EC" id="2.8.1.7"/>
    </reaction>
</comment>
<comment type="cofactor">
    <cofactor evidence="1">
        <name>pyridoxal 5'-phosphate</name>
        <dbReference type="ChEBI" id="CHEBI:597326"/>
    </cofactor>
</comment>
<evidence type="ECO:0000256" key="6">
    <source>
        <dbReference type="ARBA" id="ARBA00022723"/>
    </source>
</evidence>
<evidence type="ECO:0000256" key="3">
    <source>
        <dbReference type="ARBA" id="ARBA00006490"/>
    </source>
</evidence>
<dbReference type="GO" id="GO:0046872">
    <property type="term" value="F:metal ion binding"/>
    <property type="evidence" value="ECO:0007669"/>
    <property type="project" value="UniProtKB-KW"/>
</dbReference>
<evidence type="ECO:0000256" key="1">
    <source>
        <dbReference type="ARBA" id="ARBA00001933"/>
    </source>
</evidence>
<comment type="function">
    <text evidence="2">Catalyzes the removal of elemental sulfur atoms from cysteine to produce alanine. Seems to participate in the biosynthesis of the nitrogenase metalloclusters by providing the inorganic sulfur required for the Fe-S core formation.</text>
</comment>
<keyword evidence="7" id="KW-0663">Pyridoxal phosphate</keyword>
<comment type="similarity">
    <text evidence="3">Belongs to the class-V pyridoxal-phosphate-dependent aminotransferase family. NifS/IscS subfamily.</text>
</comment>
<dbReference type="Proteomes" id="UP000194137">
    <property type="component" value="Chromosome"/>
</dbReference>
<evidence type="ECO:0000256" key="4">
    <source>
        <dbReference type="ARBA" id="ARBA00013558"/>
    </source>
</evidence>
<dbReference type="PANTHER" id="PTHR11601:SF34">
    <property type="entry name" value="CYSTEINE DESULFURASE"/>
    <property type="match status" value="1"/>
</dbReference>
<keyword evidence="9" id="KW-0411">Iron-sulfur</keyword>
<dbReference type="EMBL" id="CP021112">
    <property type="protein sequence ID" value="ARQ03184.1"/>
    <property type="molecule type" value="Genomic_DNA"/>
</dbReference>
<dbReference type="Gene3D" id="1.10.260.50">
    <property type="match status" value="1"/>
</dbReference>
<dbReference type="InterPro" id="IPR015424">
    <property type="entry name" value="PyrdxlP-dep_Trfase"/>
</dbReference>
<keyword evidence="8" id="KW-0408">Iron</keyword>
<evidence type="ECO:0000256" key="7">
    <source>
        <dbReference type="ARBA" id="ARBA00022898"/>
    </source>
</evidence>
<dbReference type="GO" id="GO:0051536">
    <property type="term" value="F:iron-sulfur cluster binding"/>
    <property type="evidence" value="ECO:0007669"/>
    <property type="project" value="UniProtKB-KW"/>
</dbReference>
<keyword evidence="5" id="KW-0808">Transferase</keyword>
<evidence type="ECO:0000256" key="9">
    <source>
        <dbReference type="ARBA" id="ARBA00023014"/>
    </source>
</evidence>
<dbReference type="InterPro" id="IPR000192">
    <property type="entry name" value="Aminotrans_V_dom"/>
</dbReference>
<dbReference type="InterPro" id="IPR016454">
    <property type="entry name" value="Cysteine_dSase"/>
</dbReference>
<sequence length="387" mass="39842">MMSARAYLDWNATAPLRPRARAVMTEAFDLAGNPSSVHAEGRAARVAVERARAQVAALVGADPAQVTFTSGGTEANMMALSPAWSAGRGGAIFDRLLVSAIEHPSAGQGGRFPADRVENIPVTGQGIIDLEALRSALKAGPALVSVMLANNETGVIQPTREIADLVHEASGLLHVDAVQGPGRIPCDIKALGADLLTISGHKLGGPKGTGALVRHDRLHLSEPLIRGGGQERGLRAGTEDVVAIAGFGVAAEAAGAARESDSAQMARLQERLEAGIRAASPEAIIFGQGAQRLPNTTLFTHPGLKAETAVIAFDLEGVAVSSGSACSSGKVQPSHVLAAMGIEAGLARGAIRISTGYATGEAEIDHCLKAWRKLSESLLKGRTIIAA</sequence>
<keyword evidence="13" id="KW-1185">Reference proteome</keyword>
<reference evidence="12 13" key="1">
    <citation type="submission" date="2017-05" db="EMBL/GenBank/DDBJ databases">
        <title>Full genome sequence of Pseudorhodoplanes sinuspersici.</title>
        <authorList>
            <person name="Dastgheib S.M.M."/>
            <person name="Shavandi M."/>
            <person name="Tirandaz H."/>
        </authorList>
    </citation>
    <scope>NUCLEOTIDE SEQUENCE [LARGE SCALE GENOMIC DNA]</scope>
    <source>
        <strain evidence="12 13">RIPI110</strain>
    </source>
</reference>
<evidence type="ECO:0000256" key="2">
    <source>
        <dbReference type="ARBA" id="ARBA00003120"/>
    </source>
</evidence>
<evidence type="ECO:0000256" key="10">
    <source>
        <dbReference type="ARBA" id="ARBA00050776"/>
    </source>
</evidence>
<gene>
    <name evidence="12" type="ORF">CAK95_24975</name>
</gene>
<dbReference type="KEGG" id="psin:CAK95_24975"/>
<evidence type="ECO:0000256" key="8">
    <source>
        <dbReference type="ARBA" id="ARBA00023004"/>
    </source>
</evidence>
<organism evidence="12 13">
    <name type="scientific">Pseudorhodoplanes sinuspersici</name>
    <dbReference type="NCBI Taxonomy" id="1235591"/>
    <lineage>
        <taxon>Bacteria</taxon>
        <taxon>Pseudomonadati</taxon>
        <taxon>Pseudomonadota</taxon>
        <taxon>Alphaproteobacteria</taxon>
        <taxon>Hyphomicrobiales</taxon>
        <taxon>Pseudorhodoplanes</taxon>
    </lineage>
</organism>
<accession>A0A1W7A0Q4</accession>
<dbReference type="GO" id="GO:0031071">
    <property type="term" value="F:cysteine desulfurase activity"/>
    <property type="evidence" value="ECO:0007669"/>
    <property type="project" value="UniProtKB-EC"/>
</dbReference>
<proteinExistence type="inferred from homology"/>
<dbReference type="InterPro" id="IPR015422">
    <property type="entry name" value="PyrdxlP-dep_Trfase_small"/>
</dbReference>
<evidence type="ECO:0000313" key="12">
    <source>
        <dbReference type="EMBL" id="ARQ03184.1"/>
    </source>
</evidence>
<dbReference type="STRING" id="1235591.CAK95_24975"/>
<dbReference type="Gene3D" id="3.90.1150.10">
    <property type="entry name" value="Aspartate Aminotransferase, domain 1"/>
    <property type="match status" value="1"/>
</dbReference>
<dbReference type="InterPro" id="IPR015421">
    <property type="entry name" value="PyrdxlP-dep_Trfase_major"/>
</dbReference>
<feature type="domain" description="Aminotransferase class V" evidence="11">
    <location>
        <begin position="7"/>
        <end position="365"/>
    </location>
</feature>
<name>A0A1W7A0Q4_9HYPH</name>
<evidence type="ECO:0000256" key="5">
    <source>
        <dbReference type="ARBA" id="ARBA00022679"/>
    </source>
</evidence>
<dbReference type="Gene3D" id="3.40.640.10">
    <property type="entry name" value="Type I PLP-dependent aspartate aminotransferase-like (Major domain)"/>
    <property type="match status" value="1"/>
</dbReference>
<dbReference type="Pfam" id="PF00266">
    <property type="entry name" value="Aminotran_5"/>
    <property type="match status" value="1"/>
</dbReference>
<keyword evidence="6" id="KW-0479">Metal-binding</keyword>
<dbReference type="AlphaFoldDB" id="A0A1W7A0Q4"/>
<dbReference type="PANTHER" id="PTHR11601">
    <property type="entry name" value="CYSTEINE DESULFURYLASE FAMILY MEMBER"/>
    <property type="match status" value="1"/>
</dbReference>
<protein>
    <recommendedName>
        <fullName evidence="4">Cysteine desulfurase</fullName>
    </recommendedName>
</protein>
<dbReference type="PIRSF" id="PIRSF005572">
    <property type="entry name" value="NifS"/>
    <property type="match status" value="1"/>
</dbReference>
<evidence type="ECO:0000313" key="13">
    <source>
        <dbReference type="Proteomes" id="UP000194137"/>
    </source>
</evidence>
<dbReference type="SUPFAM" id="SSF53383">
    <property type="entry name" value="PLP-dependent transferases"/>
    <property type="match status" value="1"/>
</dbReference>